<evidence type="ECO:0000313" key="5">
    <source>
        <dbReference type="Proteomes" id="UP001196565"/>
    </source>
</evidence>
<comment type="subunit">
    <text evidence="2">Homotetramer.</text>
</comment>
<dbReference type="PANTHER" id="PTHR44252">
    <property type="entry name" value="D-ERYTHRULOSE REDUCTASE"/>
    <property type="match status" value="1"/>
</dbReference>
<sequence length="269" mass="27864">MAGATFPTRPRRIEAMRLPKTPSFRLDGRRALVTGAGRGIGLAAAAALAEAGASVTLAARTATEVEAAADAIRDAGGVADALVVDLTDVATTERAIAGAEAFDVLVNNAGTNRPKPFMDVTHDDYDAVMNLNLRSAFFVAQVVTKGLIAAGRPGSIINISSQMGHVGGANRTIYCASKWGMEGMTKAMAVDLAAHGIRVNTICPTFIETPLTRPFFEDAAFKASVLAKIKLGRLGQVEDLMGAIVFLAGDASALMTGSSIVVDGGWTAD</sequence>
<dbReference type="Pfam" id="PF13561">
    <property type="entry name" value="adh_short_C2"/>
    <property type="match status" value="1"/>
</dbReference>
<accession>A0ABS7AA50</accession>
<reference evidence="4 5" key="1">
    <citation type="submission" date="2021-07" db="EMBL/GenBank/DDBJ databases">
        <authorList>
            <person name="So Y."/>
        </authorList>
    </citation>
    <scope>NUCLEOTIDE SEQUENCE [LARGE SCALE GENOMIC DNA]</scope>
    <source>
        <strain evidence="4 5">HJA6</strain>
    </source>
</reference>
<comment type="similarity">
    <text evidence="1">Belongs to the short-chain dehydrogenases/reductases (SDR) family.</text>
</comment>
<dbReference type="PANTHER" id="PTHR44252:SF3">
    <property type="entry name" value="D-ERYTHRULOSE REDUCTASE-RELATED"/>
    <property type="match status" value="1"/>
</dbReference>
<evidence type="ECO:0000256" key="1">
    <source>
        <dbReference type="ARBA" id="ARBA00006484"/>
    </source>
</evidence>
<protein>
    <submittedName>
        <fullName evidence="4">SDR family oxidoreductase</fullName>
    </submittedName>
</protein>
<dbReference type="InterPro" id="IPR036291">
    <property type="entry name" value="NAD(P)-bd_dom_sf"/>
</dbReference>
<proteinExistence type="inferred from homology"/>
<dbReference type="Gene3D" id="3.40.50.720">
    <property type="entry name" value="NAD(P)-binding Rossmann-like Domain"/>
    <property type="match status" value="1"/>
</dbReference>
<dbReference type="PROSITE" id="PS00061">
    <property type="entry name" value="ADH_SHORT"/>
    <property type="match status" value="1"/>
</dbReference>
<gene>
    <name evidence="4" type="ORF">KPL78_15050</name>
</gene>
<evidence type="ECO:0000256" key="3">
    <source>
        <dbReference type="ARBA" id="ARBA00022857"/>
    </source>
</evidence>
<evidence type="ECO:0000313" key="4">
    <source>
        <dbReference type="EMBL" id="MBW6399178.1"/>
    </source>
</evidence>
<keyword evidence="5" id="KW-1185">Reference proteome</keyword>
<evidence type="ECO:0000256" key="2">
    <source>
        <dbReference type="ARBA" id="ARBA00011881"/>
    </source>
</evidence>
<organism evidence="4 5">
    <name type="scientific">Roseomonas alba</name>
    <dbReference type="NCBI Taxonomy" id="2846776"/>
    <lineage>
        <taxon>Bacteria</taxon>
        <taxon>Pseudomonadati</taxon>
        <taxon>Pseudomonadota</taxon>
        <taxon>Alphaproteobacteria</taxon>
        <taxon>Acetobacterales</taxon>
        <taxon>Roseomonadaceae</taxon>
        <taxon>Roseomonas</taxon>
    </lineage>
</organism>
<dbReference type="EMBL" id="JAHYBZ010000005">
    <property type="protein sequence ID" value="MBW6399178.1"/>
    <property type="molecule type" value="Genomic_DNA"/>
</dbReference>
<dbReference type="Proteomes" id="UP001196565">
    <property type="component" value="Unassembled WGS sequence"/>
</dbReference>
<name>A0ABS7AA50_9PROT</name>
<keyword evidence="3" id="KW-0521">NADP</keyword>
<comment type="caution">
    <text evidence="4">The sequence shown here is derived from an EMBL/GenBank/DDBJ whole genome shotgun (WGS) entry which is preliminary data.</text>
</comment>
<dbReference type="InterPro" id="IPR002347">
    <property type="entry name" value="SDR_fam"/>
</dbReference>
<dbReference type="InterPro" id="IPR020904">
    <property type="entry name" value="Sc_DH/Rdtase_CS"/>
</dbReference>
<dbReference type="PRINTS" id="PR00081">
    <property type="entry name" value="GDHRDH"/>
</dbReference>
<dbReference type="SUPFAM" id="SSF51735">
    <property type="entry name" value="NAD(P)-binding Rossmann-fold domains"/>
    <property type="match status" value="1"/>
</dbReference>
<dbReference type="PRINTS" id="PR00080">
    <property type="entry name" value="SDRFAMILY"/>
</dbReference>
<dbReference type="InterPro" id="IPR051737">
    <property type="entry name" value="L-xylulose/Carbonyl_redctase"/>
</dbReference>